<keyword evidence="2" id="KW-0723">Serine/threonine-protein kinase</keyword>
<dbReference type="GO" id="GO:0009893">
    <property type="term" value="P:positive regulation of metabolic process"/>
    <property type="evidence" value="ECO:0007669"/>
    <property type="project" value="UniProtKB-ARBA"/>
</dbReference>
<dbReference type="GeneID" id="105231013"/>
<dbReference type="InterPro" id="IPR008271">
    <property type="entry name" value="Ser/Thr_kinase_AS"/>
</dbReference>
<dbReference type="Gene3D" id="3.30.930.10">
    <property type="entry name" value="Bira Bifunctional Protein, Domain 2"/>
    <property type="match status" value="1"/>
</dbReference>
<dbReference type="PANTHER" id="PTHR11042">
    <property type="entry name" value="EUKARYOTIC TRANSLATION INITIATION FACTOR 2-ALPHA KINASE EIF2-ALPHA KINASE -RELATED"/>
    <property type="match status" value="1"/>
</dbReference>
<feature type="region of interest" description="Disordered" evidence="14">
    <location>
        <begin position="184"/>
        <end position="218"/>
    </location>
</feature>
<comment type="similarity">
    <text evidence="7">Belongs to the protein kinase superfamily. Ser/Thr protein kinase family. GCN2 subfamily.</text>
</comment>
<evidence type="ECO:0000256" key="3">
    <source>
        <dbReference type="ARBA" id="ARBA00022679"/>
    </source>
</evidence>
<feature type="compositionally biased region" description="Acidic residues" evidence="14">
    <location>
        <begin position="698"/>
        <end position="710"/>
    </location>
</feature>
<dbReference type="Gene3D" id="1.10.510.10">
    <property type="entry name" value="Transferase(Phosphotransferase) domain 1"/>
    <property type="match status" value="2"/>
</dbReference>
<evidence type="ECO:0000256" key="12">
    <source>
        <dbReference type="PROSITE-ProRule" id="PRU10141"/>
    </source>
</evidence>
<evidence type="ECO:0000256" key="10">
    <source>
        <dbReference type="PIRSR" id="PIRSR000660-1"/>
    </source>
</evidence>
<feature type="region of interest" description="Disordered" evidence="14">
    <location>
        <begin position="667"/>
        <end position="686"/>
    </location>
</feature>
<dbReference type="Pfam" id="PF05773">
    <property type="entry name" value="RWD"/>
    <property type="match status" value="1"/>
</dbReference>
<feature type="compositionally biased region" description="Low complexity" evidence="14">
    <location>
        <begin position="200"/>
        <end position="218"/>
    </location>
</feature>
<dbReference type="GO" id="GO:0005829">
    <property type="term" value="C:cytosol"/>
    <property type="evidence" value="ECO:0007669"/>
    <property type="project" value="TreeGrafter"/>
</dbReference>
<dbReference type="PIRSF" id="PIRSF000660">
    <property type="entry name" value="Ser/Thr_PK_GCN2"/>
    <property type="match status" value="1"/>
</dbReference>
<dbReference type="SUPFAM" id="SSF54495">
    <property type="entry name" value="UBC-like"/>
    <property type="match status" value="1"/>
</dbReference>
<sequence length="1633" mass="183382">MATPVVKESFRERQIHELEVIKAIFANDVEVLRPSCDTDTPAAQWKPTEIRISLTPLRDSSNGHTEAYARTKLHIICPSKYPKIAPKILIEESKGLSDQLVEELLQKLQQQSEELRGEVMIYELAQTVQSFLLKYNKPPRGSFYDEMLQENQKREKERLDKQKRKENLERQTLIEEVERRKEMFKSEAKRRSGETRRSMSESNYHASSSESSENSSPYYRSHCYPNKCMEHRNSEKLYFHRVGRQVQRGCCLGHSQKGCVAYTGIDLDSGQLLYVTEWTIKYSQLEQKCGNGGHCYWVATEPKCGGNHRVDDVIASIEKQVTTLSQLHHKNLIQYECVLCIKRKEGLIVYLVQDFLLGTSLLNISSSLGWCIEGVRMVARGVLDALVFLHNKGVSHSHLMDSTVFMDNTGTLRCTDFSLVPNLLELVGGIGQRSVQGDLPAFGALIESLMSTHTYEMRDFIDKCNSDRTLSASELLDHPFLHSSLLSHDDKANAQLALALTQKMPRRISGGTPGAALQNAKPQDRLERQQQQHQPASLSVMPVMPVSQSRLRNEFEVLTYLGKGAFGDVLKVRNILDNRQYALKRIPLSARSRQLYKKMTREVELLSRLNHENVVRYFNSWIESVTEADEAEMDKLLGDEVSDSNDVSYKPTKSSQLALPVKVGDESSSSMWSGCVPNADDSDSDGIEFVDSNGEIVNYDDDDDDDEEEESSRQVSKGGNTPKPMQVMYIQMEFCEKCTLRTAIDDNLYEDTERLWRLFREIAEGLSHIHQQGIIHRDLKPVNIFLDTHDQIKIGDFGLATTSFLALQSQHEQTNQQSMQVASIEDGTGTGKVGTTLYVAPELTGNASKSTYGQKVDMYTLGIILFEMSQPPFETGMERVQTIVALRTAAIVIPENMLSDNRYEKTVKILRWLLNHEPAQRPTAEELLSSDLVPPAQLEANELQEMLRHALANPQSKAYKHLVARCLQQQSDELLEYTYHFGSSRNMKSWNAPISLDGFVSLNPIFECVKAKVVGLFRKHGGIEVDTPLLSPLSKRTNPWNNPVRLMTHSGCVVVLPSDLRTEFARHIAMNGVNMMRRYCVDRVYREEKVFNFHPKQSYECAFDIITPYASSPIVDAELLALAFEITNEIPRLREKNMRIRMNHTQLLRAILLYCNVPKSSYTELFANIADYIEGRISKFQFHSGVTVIMEKSRSSATALIELLLANFLMSGTRSSVDDSSLKSLIRGKGEAASLAKSALRELETVVSLAHSLGVTCPIHIFAGLPISYDRASSGGVVWQLIADLKPNRSAHSTVLAMGERYDTLLNEFQKQAQGFNQNIPGRVISGVGLSFWLDKLVGALDMDYMKDCRAIDVAVCVNGTRAPLKYVTDIMRLLWSANIRCYVVESATGAGDEARDLAKLGALHIILVAENGALRISSWERDRFQERHVTRAELVDFIRKLRTELGNANAIDYVSQLSNSSAGGNAGYSGSGGGGSSGGGGGGNYGRGDYSLSTSASNASIKSSYNPSQWPNVQVVFVVHDKLTANLRRRYENQVTQQMSVTLSQFMKKESVIVLVVELPPVTVNAIVGAINPREADKKETEVEINNVIERFPKFKRYITEITDEIIDYLTGDKATIVALYTISDSYYRIII</sequence>
<dbReference type="GO" id="GO:0004694">
    <property type="term" value="F:eukaryotic translation initiation factor 2alpha kinase activity"/>
    <property type="evidence" value="ECO:0007669"/>
    <property type="project" value="InterPro"/>
</dbReference>
<dbReference type="InterPro" id="IPR011009">
    <property type="entry name" value="Kinase-like_dom_sf"/>
</dbReference>
<feature type="domain" description="Protein kinase" evidence="15">
    <location>
        <begin position="246"/>
        <end position="551"/>
    </location>
</feature>
<feature type="binding site" evidence="11 12">
    <location>
        <position position="584"/>
    </location>
    <ligand>
        <name>ATP</name>
        <dbReference type="ChEBI" id="CHEBI:30616"/>
    </ligand>
</feature>
<dbReference type="GO" id="GO:0005634">
    <property type="term" value="C:nucleus"/>
    <property type="evidence" value="ECO:0007669"/>
    <property type="project" value="TreeGrafter"/>
</dbReference>
<evidence type="ECO:0000256" key="6">
    <source>
        <dbReference type="ARBA" id="ARBA00022840"/>
    </source>
</evidence>
<evidence type="ECO:0000256" key="13">
    <source>
        <dbReference type="SAM" id="Coils"/>
    </source>
</evidence>
<dbReference type="PROSITE" id="PS00108">
    <property type="entry name" value="PROTEIN_KINASE_ST"/>
    <property type="match status" value="1"/>
</dbReference>
<dbReference type="PROSITE" id="PS50908">
    <property type="entry name" value="RWD"/>
    <property type="match status" value="1"/>
</dbReference>
<dbReference type="Gene3D" id="3.10.110.10">
    <property type="entry name" value="Ubiquitin Conjugating Enzyme"/>
    <property type="match status" value="1"/>
</dbReference>
<dbReference type="PROSITE" id="PS00107">
    <property type="entry name" value="PROTEIN_KINASE_ATP"/>
    <property type="match status" value="1"/>
</dbReference>
<feature type="coiled-coil region" evidence="13">
    <location>
        <begin position="98"/>
        <end position="176"/>
    </location>
</feature>
<evidence type="ECO:0000259" key="16">
    <source>
        <dbReference type="PROSITE" id="PS50908"/>
    </source>
</evidence>
<evidence type="ECO:0000256" key="4">
    <source>
        <dbReference type="ARBA" id="ARBA00022741"/>
    </source>
</evidence>
<feature type="domain" description="RWD" evidence="16">
    <location>
        <begin position="16"/>
        <end position="135"/>
    </location>
</feature>
<dbReference type="EC" id="2.7.11.1" evidence="1"/>
<keyword evidence="17" id="KW-1185">Reference proteome</keyword>
<dbReference type="InParanoid" id="A0A6I9W134"/>
<dbReference type="Pfam" id="PF00069">
    <property type="entry name" value="Pkinase"/>
    <property type="match status" value="2"/>
</dbReference>
<dbReference type="SUPFAM" id="SSF55681">
    <property type="entry name" value="Class II aaRS and biotin synthetases"/>
    <property type="match status" value="1"/>
</dbReference>
<evidence type="ECO:0000259" key="15">
    <source>
        <dbReference type="PROSITE" id="PS50011"/>
    </source>
</evidence>
<dbReference type="InterPro" id="IPR016135">
    <property type="entry name" value="UBQ-conjugating_enzyme/RWD"/>
</dbReference>
<dbReference type="InterPro" id="IPR016255">
    <property type="entry name" value="Gcn2"/>
</dbReference>
<proteinExistence type="inferred from homology"/>
<dbReference type="GO" id="GO:0005524">
    <property type="term" value="F:ATP binding"/>
    <property type="evidence" value="ECO:0007669"/>
    <property type="project" value="UniProtKB-UniRule"/>
</dbReference>
<feature type="compositionally biased region" description="Basic and acidic residues" evidence="14">
    <location>
        <begin position="184"/>
        <end position="199"/>
    </location>
</feature>
<evidence type="ECO:0000313" key="18">
    <source>
        <dbReference type="RefSeq" id="XP_011210388.2"/>
    </source>
</evidence>
<evidence type="ECO:0000256" key="8">
    <source>
        <dbReference type="ARBA" id="ARBA00047899"/>
    </source>
</evidence>
<dbReference type="RefSeq" id="XP_011210388.2">
    <property type="nucleotide sequence ID" value="XM_011212086.4"/>
</dbReference>
<dbReference type="Proteomes" id="UP001652620">
    <property type="component" value="Chromosome 2"/>
</dbReference>
<dbReference type="InterPro" id="IPR006575">
    <property type="entry name" value="RWD_dom"/>
</dbReference>
<organism evidence="17 18">
    <name type="scientific">Bactrocera dorsalis</name>
    <name type="common">Oriental fruit fly</name>
    <name type="synonym">Dacus dorsalis</name>
    <dbReference type="NCBI Taxonomy" id="27457"/>
    <lineage>
        <taxon>Eukaryota</taxon>
        <taxon>Metazoa</taxon>
        <taxon>Ecdysozoa</taxon>
        <taxon>Arthropoda</taxon>
        <taxon>Hexapoda</taxon>
        <taxon>Insecta</taxon>
        <taxon>Pterygota</taxon>
        <taxon>Neoptera</taxon>
        <taxon>Endopterygota</taxon>
        <taxon>Diptera</taxon>
        <taxon>Brachycera</taxon>
        <taxon>Muscomorpha</taxon>
        <taxon>Tephritoidea</taxon>
        <taxon>Tephritidae</taxon>
        <taxon>Bactrocera</taxon>
        <taxon>Bactrocera</taxon>
    </lineage>
</organism>
<dbReference type="GO" id="GO:1990625">
    <property type="term" value="P:negative regulation of cytoplasmic translational initiation in response to stress"/>
    <property type="evidence" value="ECO:0007669"/>
    <property type="project" value="TreeGrafter"/>
</dbReference>
<feature type="domain" description="Protein kinase" evidence="15">
    <location>
        <begin position="555"/>
        <end position="933"/>
    </location>
</feature>
<dbReference type="KEGG" id="bdr:105231013"/>
<evidence type="ECO:0000256" key="14">
    <source>
        <dbReference type="SAM" id="MobiDB-lite"/>
    </source>
</evidence>
<evidence type="ECO:0000313" key="17">
    <source>
        <dbReference type="Proteomes" id="UP001652620"/>
    </source>
</evidence>
<dbReference type="CDD" id="cd23823">
    <property type="entry name" value="RWD_GCN2"/>
    <property type="match status" value="1"/>
</dbReference>
<protein>
    <recommendedName>
        <fullName evidence="1">non-specific serine/threonine protein kinase</fullName>
        <ecNumber evidence="1">2.7.11.1</ecNumber>
    </recommendedName>
</protein>
<keyword evidence="4 11" id="KW-0547">Nucleotide-binding</keyword>
<evidence type="ECO:0000256" key="9">
    <source>
        <dbReference type="ARBA" id="ARBA00048679"/>
    </source>
</evidence>
<reference evidence="18" key="2">
    <citation type="submission" date="2025-08" db="UniProtKB">
        <authorList>
            <consortium name="RefSeq"/>
        </authorList>
    </citation>
    <scope>IDENTIFICATION</scope>
    <source>
        <tissue evidence="18">Adult</tissue>
    </source>
</reference>
<dbReference type="FunCoup" id="A0A6I9W134">
    <property type="interactions" value="2071"/>
</dbReference>
<comment type="catalytic activity">
    <reaction evidence="9">
        <text>L-seryl-[protein] + ATP = O-phospho-L-seryl-[protein] + ADP + H(+)</text>
        <dbReference type="Rhea" id="RHEA:17989"/>
        <dbReference type="Rhea" id="RHEA-COMP:9863"/>
        <dbReference type="Rhea" id="RHEA-COMP:11604"/>
        <dbReference type="ChEBI" id="CHEBI:15378"/>
        <dbReference type="ChEBI" id="CHEBI:29999"/>
        <dbReference type="ChEBI" id="CHEBI:30616"/>
        <dbReference type="ChEBI" id="CHEBI:83421"/>
        <dbReference type="ChEBI" id="CHEBI:456216"/>
        <dbReference type="EC" id="2.7.11.1"/>
    </reaction>
</comment>
<dbReference type="OrthoDB" id="6778822at2759"/>
<comment type="catalytic activity">
    <reaction evidence="8">
        <text>L-threonyl-[protein] + ATP = O-phospho-L-threonyl-[protein] + ADP + H(+)</text>
        <dbReference type="Rhea" id="RHEA:46608"/>
        <dbReference type="Rhea" id="RHEA-COMP:11060"/>
        <dbReference type="Rhea" id="RHEA-COMP:11605"/>
        <dbReference type="ChEBI" id="CHEBI:15378"/>
        <dbReference type="ChEBI" id="CHEBI:30013"/>
        <dbReference type="ChEBI" id="CHEBI:30616"/>
        <dbReference type="ChEBI" id="CHEBI:61977"/>
        <dbReference type="ChEBI" id="CHEBI:456216"/>
        <dbReference type="EC" id="2.7.11.1"/>
    </reaction>
</comment>
<evidence type="ECO:0000256" key="7">
    <source>
        <dbReference type="ARBA" id="ARBA00037982"/>
    </source>
</evidence>
<feature type="region of interest" description="Disordered" evidence="14">
    <location>
        <begin position="506"/>
        <end position="537"/>
    </location>
</feature>
<feature type="active site" description="Proton acceptor" evidence="10">
    <location>
        <position position="778"/>
    </location>
</feature>
<dbReference type="SMART" id="SM00220">
    <property type="entry name" value="S_TKc"/>
    <property type="match status" value="1"/>
</dbReference>
<evidence type="ECO:0000256" key="11">
    <source>
        <dbReference type="PIRSR" id="PIRSR000660-2"/>
    </source>
</evidence>
<name>A0A6I9W134_BACDO</name>
<dbReference type="InterPro" id="IPR000719">
    <property type="entry name" value="Prot_kinase_dom"/>
</dbReference>
<feature type="binding site" evidence="11">
    <location>
        <begin position="561"/>
        <end position="569"/>
    </location>
    <ligand>
        <name>ATP</name>
        <dbReference type="ChEBI" id="CHEBI:30616"/>
    </ligand>
</feature>
<dbReference type="PANTHER" id="PTHR11042:SF136">
    <property type="entry name" value="EIF-2-ALPHA KINASE GCN2"/>
    <property type="match status" value="1"/>
</dbReference>
<keyword evidence="3" id="KW-0808">Transferase</keyword>
<keyword evidence="13" id="KW-0175">Coiled coil</keyword>
<dbReference type="GO" id="GO:0000077">
    <property type="term" value="P:DNA damage checkpoint signaling"/>
    <property type="evidence" value="ECO:0007669"/>
    <property type="project" value="InterPro"/>
</dbReference>
<dbReference type="SUPFAM" id="SSF56112">
    <property type="entry name" value="Protein kinase-like (PK-like)"/>
    <property type="match status" value="2"/>
</dbReference>
<keyword evidence="6 11" id="KW-0067">ATP-binding</keyword>
<gene>
    <name evidence="18" type="primary">LOC105231013</name>
</gene>
<keyword evidence="5 18" id="KW-0418">Kinase</keyword>
<dbReference type="InterPro" id="IPR017441">
    <property type="entry name" value="Protein_kinase_ATP_BS"/>
</dbReference>
<evidence type="ECO:0000256" key="5">
    <source>
        <dbReference type="ARBA" id="ARBA00022777"/>
    </source>
</evidence>
<reference evidence="17" key="1">
    <citation type="submission" date="2025-05" db="UniProtKB">
        <authorList>
            <consortium name="RefSeq"/>
        </authorList>
    </citation>
    <scope>NUCLEOTIDE SEQUENCE [LARGE SCALE GENOMIC DNA]</scope>
</reference>
<feature type="region of interest" description="Disordered" evidence="14">
    <location>
        <begin position="693"/>
        <end position="723"/>
    </location>
</feature>
<dbReference type="Gene3D" id="3.30.200.20">
    <property type="entry name" value="Phosphorylase Kinase, domain 1"/>
    <property type="match status" value="1"/>
</dbReference>
<evidence type="ECO:0000256" key="2">
    <source>
        <dbReference type="ARBA" id="ARBA00022527"/>
    </source>
</evidence>
<dbReference type="InterPro" id="IPR045864">
    <property type="entry name" value="aa-tRNA-synth_II/BPL/LPL"/>
</dbReference>
<dbReference type="CDD" id="cd14046">
    <property type="entry name" value="STKc_EIF2AK4_GCN2_rpt2"/>
    <property type="match status" value="1"/>
</dbReference>
<dbReference type="PROSITE" id="PS50011">
    <property type="entry name" value="PROTEIN_KINASE_DOM"/>
    <property type="match status" value="2"/>
</dbReference>
<accession>A0A6I9W134</accession>
<dbReference type="InterPro" id="IPR050339">
    <property type="entry name" value="CC_SR_Kinase"/>
</dbReference>
<dbReference type="SMART" id="SM00591">
    <property type="entry name" value="RWD"/>
    <property type="match status" value="1"/>
</dbReference>
<evidence type="ECO:0000256" key="1">
    <source>
        <dbReference type="ARBA" id="ARBA00012513"/>
    </source>
</evidence>